<dbReference type="InterPro" id="IPR001851">
    <property type="entry name" value="ABC_transp_permease"/>
</dbReference>
<feature type="transmembrane region" description="Helical" evidence="8">
    <location>
        <begin position="209"/>
        <end position="227"/>
    </location>
</feature>
<keyword evidence="6 8" id="KW-1133">Transmembrane helix</keyword>
<feature type="transmembrane region" description="Helical" evidence="8">
    <location>
        <begin position="13"/>
        <end position="30"/>
    </location>
</feature>
<evidence type="ECO:0000256" key="3">
    <source>
        <dbReference type="ARBA" id="ARBA00022475"/>
    </source>
</evidence>
<sequence length="333" mass="35253">MKNSKARDFIHKFSIYIILVAMFIICAIVNDNFLSARNLINVARQLSVGTILAYGEMLLVIAGLIDLSVGSVLALAGVLSIAAYQSTGSLLVGFLVAIAVGVACNFINAILVTHFDVPAFIATLAMQMSARGAALRFTNGQNLLQLKDYTVFGQGNLGPIPMPVVFMIIITIITWYIMTHTRFGRSLYAIGGNEGAAIASGINVKRNKYIIYIINGIFAGIAGVLFMSRVNAGLPNGAVGYEMEGLTATIVGGTSFSGGVGTTMGTLAGGFIIGFLNNIMNLMGVDSYVQQIVKGIIIALAVVADIRSKNKKTQKVILAADDNDDKKEKAAAK</sequence>
<evidence type="ECO:0000256" key="4">
    <source>
        <dbReference type="ARBA" id="ARBA00022519"/>
    </source>
</evidence>
<name>A0ABR7EUD4_9FIRM</name>
<organism evidence="9 10">
    <name type="scientific">Dorea hominis</name>
    <dbReference type="NCBI Taxonomy" id="2763040"/>
    <lineage>
        <taxon>Bacteria</taxon>
        <taxon>Bacillati</taxon>
        <taxon>Bacillota</taxon>
        <taxon>Clostridia</taxon>
        <taxon>Lachnospirales</taxon>
        <taxon>Lachnospiraceae</taxon>
        <taxon>Dorea</taxon>
    </lineage>
</organism>
<dbReference type="CDD" id="cd06579">
    <property type="entry name" value="TM_PBP1_transp_AraH_like"/>
    <property type="match status" value="1"/>
</dbReference>
<dbReference type="RefSeq" id="WP_117538499.1">
    <property type="nucleotide sequence ID" value="NZ_JACOOY010000004.1"/>
</dbReference>
<dbReference type="EMBL" id="JACOOY010000004">
    <property type="protein sequence ID" value="MBC5664602.1"/>
    <property type="molecule type" value="Genomic_DNA"/>
</dbReference>
<comment type="subcellular location">
    <subcellularLocation>
        <location evidence="1">Cell membrane</location>
        <topology evidence="1">Multi-pass membrane protein</topology>
    </subcellularLocation>
</comment>
<evidence type="ECO:0000256" key="1">
    <source>
        <dbReference type="ARBA" id="ARBA00004651"/>
    </source>
</evidence>
<evidence type="ECO:0000256" key="2">
    <source>
        <dbReference type="ARBA" id="ARBA00022448"/>
    </source>
</evidence>
<keyword evidence="3" id="KW-1003">Cell membrane</keyword>
<evidence type="ECO:0000256" key="6">
    <source>
        <dbReference type="ARBA" id="ARBA00022989"/>
    </source>
</evidence>
<reference evidence="9 10" key="1">
    <citation type="submission" date="2020-08" db="EMBL/GenBank/DDBJ databases">
        <title>Genome public.</title>
        <authorList>
            <person name="Liu C."/>
            <person name="Sun Q."/>
        </authorList>
    </citation>
    <scope>NUCLEOTIDE SEQUENCE [LARGE SCALE GENOMIC DNA]</scope>
    <source>
        <strain evidence="9 10">NSJ-36</strain>
    </source>
</reference>
<protein>
    <submittedName>
        <fullName evidence="9">ABC transporter permease</fullName>
    </submittedName>
</protein>
<feature type="transmembrane region" description="Helical" evidence="8">
    <location>
        <begin position="51"/>
        <end position="84"/>
    </location>
</feature>
<evidence type="ECO:0000256" key="8">
    <source>
        <dbReference type="SAM" id="Phobius"/>
    </source>
</evidence>
<feature type="transmembrane region" description="Helical" evidence="8">
    <location>
        <begin position="90"/>
        <end position="112"/>
    </location>
</feature>
<evidence type="ECO:0000313" key="10">
    <source>
        <dbReference type="Proteomes" id="UP000647235"/>
    </source>
</evidence>
<dbReference type="Proteomes" id="UP000647235">
    <property type="component" value="Unassembled WGS sequence"/>
</dbReference>
<gene>
    <name evidence="9" type="ORF">H8S07_04810</name>
</gene>
<feature type="transmembrane region" description="Helical" evidence="8">
    <location>
        <begin position="157"/>
        <end position="178"/>
    </location>
</feature>
<proteinExistence type="predicted"/>
<keyword evidence="7 8" id="KW-0472">Membrane</keyword>
<evidence type="ECO:0000256" key="7">
    <source>
        <dbReference type="ARBA" id="ARBA00023136"/>
    </source>
</evidence>
<comment type="caution">
    <text evidence="9">The sequence shown here is derived from an EMBL/GenBank/DDBJ whole genome shotgun (WGS) entry which is preliminary data.</text>
</comment>
<dbReference type="PANTHER" id="PTHR32196">
    <property type="entry name" value="ABC TRANSPORTER PERMEASE PROTEIN YPHD-RELATED-RELATED"/>
    <property type="match status" value="1"/>
</dbReference>
<keyword evidence="10" id="KW-1185">Reference proteome</keyword>
<accession>A0ABR7EUD4</accession>
<dbReference type="Pfam" id="PF02653">
    <property type="entry name" value="BPD_transp_2"/>
    <property type="match status" value="1"/>
</dbReference>
<keyword evidence="2" id="KW-0813">Transport</keyword>
<evidence type="ECO:0000313" key="9">
    <source>
        <dbReference type="EMBL" id="MBC5664602.1"/>
    </source>
</evidence>
<evidence type="ECO:0000256" key="5">
    <source>
        <dbReference type="ARBA" id="ARBA00022692"/>
    </source>
</evidence>
<keyword evidence="4" id="KW-0997">Cell inner membrane</keyword>
<keyword evidence="5 8" id="KW-0812">Transmembrane</keyword>
<dbReference type="PANTHER" id="PTHR32196:SF21">
    <property type="entry name" value="ABC TRANSPORTER PERMEASE PROTEIN YPHD-RELATED"/>
    <property type="match status" value="1"/>
</dbReference>